<feature type="compositionally biased region" description="Basic residues" evidence="3">
    <location>
        <begin position="301"/>
        <end position="311"/>
    </location>
</feature>
<organism evidence="6 7">
    <name type="scientific">Serratia fonticola</name>
    <dbReference type="NCBI Taxonomy" id="47917"/>
    <lineage>
        <taxon>Bacteria</taxon>
        <taxon>Pseudomonadati</taxon>
        <taxon>Pseudomonadota</taxon>
        <taxon>Gammaproteobacteria</taxon>
        <taxon>Enterobacterales</taxon>
        <taxon>Yersiniaceae</taxon>
        <taxon>Serratia</taxon>
    </lineage>
</organism>
<dbReference type="GO" id="GO:0000160">
    <property type="term" value="P:phosphorelay signal transduction system"/>
    <property type="evidence" value="ECO:0007669"/>
    <property type="project" value="InterPro"/>
</dbReference>
<evidence type="ECO:0000313" key="6">
    <source>
        <dbReference type="EMBL" id="MBC3215206.1"/>
    </source>
</evidence>
<dbReference type="EMBL" id="JACNYO010000037">
    <property type="protein sequence ID" value="MBC3215206.1"/>
    <property type="molecule type" value="Genomic_DNA"/>
</dbReference>
<dbReference type="RefSeq" id="WP_179253763.1">
    <property type="nucleotide sequence ID" value="NZ_JACBIV010000031.1"/>
</dbReference>
<keyword evidence="4" id="KW-1133">Transmembrane helix</keyword>
<dbReference type="InterPro" id="IPR001867">
    <property type="entry name" value="OmpR/PhoB-type_DNA-bd"/>
</dbReference>
<name>A0AAW3WWP3_SERFO</name>
<evidence type="ECO:0000259" key="5">
    <source>
        <dbReference type="PROSITE" id="PS51755"/>
    </source>
</evidence>
<feature type="DNA-binding region" description="OmpR/PhoB-type" evidence="2">
    <location>
        <begin position="2"/>
        <end position="106"/>
    </location>
</feature>
<proteinExistence type="predicted"/>
<dbReference type="Proteomes" id="UP000659084">
    <property type="component" value="Unassembled WGS sequence"/>
</dbReference>
<evidence type="ECO:0000256" key="2">
    <source>
        <dbReference type="PROSITE-ProRule" id="PRU01091"/>
    </source>
</evidence>
<accession>A0AAW3WWP3</accession>
<evidence type="ECO:0000256" key="4">
    <source>
        <dbReference type="SAM" id="Phobius"/>
    </source>
</evidence>
<feature type="region of interest" description="Disordered" evidence="3">
    <location>
        <begin position="288"/>
        <end position="311"/>
    </location>
</feature>
<comment type="caution">
    <text evidence="6">The sequence shown here is derived from an EMBL/GenBank/DDBJ whole genome shotgun (WGS) entry which is preliminary data.</text>
</comment>
<keyword evidence="4" id="KW-0812">Transmembrane</keyword>
<dbReference type="SMART" id="SM00862">
    <property type="entry name" value="Trans_reg_C"/>
    <property type="match status" value="1"/>
</dbReference>
<evidence type="ECO:0000256" key="1">
    <source>
        <dbReference type="ARBA" id="ARBA00023125"/>
    </source>
</evidence>
<evidence type="ECO:0000256" key="3">
    <source>
        <dbReference type="SAM" id="MobiDB-lite"/>
    </source>
</evidence>
<dbReference type="InterPro" id="IPR036388">
    <property type="entry name" value="WH-like_DNA-bd_sf"/>
</dbReference>
<reference evidence="6" key="1">
    <citation type="submission" date="2020-08" db="EMBL/GenBank/DDBJ databases">
        <title>Food and environmental bacterial isolates.</title>
        <authorList>
            <person name="Richter L."/>
            <person name="Du Plessis E.M."/>
            <person name="Duvenage S."/>
            <person name="Allam M."/>
            <person name="Korsten L."/>
        </authorList>
    </citation>
    <scope>NUCLEOTIDE SEQUENCE</scope>
    <source>
        <strain evidence="6">UPMP2127</strain>
    </source>
</reference>
<evidence type="ECO:0000313" key="7">
    <source>
        <dbReference type="Proteomes" id="UP000659084"/>
    </source>
</evidence>
<dbReference type="GO" id="GO:0006355">
    <property type="term" value="P:regulation of DNA-templated transcription"/>
    <property type="evidence" value="ECO:0007669"/>
    <property type="project" value="InterPro"/>
</dbReference>
<keyword evidence="1 2" id="KW-0238">DNA-binding</keyword>
<keyword evidence="4" id="KW-0472">Membrane</keyword>
<protein>
    <submittedName>
        <fullName evidence="6">Winged helix-turn-helix domain-containing protein</fullName>
    </submittedName>
</protein>
<dbReference type="Pfam" id="PF00486">
    <property type="entry name" value="Trans_reg_C"/>
    <property type="match status" value="1"/>
</dbReference>
<gene>
    <name evidence="6" type="ORF">H8J20_24035</name>
</gene>
<dbReference type="Gene3D" id="1.10.10.10">
    <property type="entry name" value="Winged helix-like DNA-binding domain superfamily/Winged helix DNA-binding domain"/>
    <property type="match status" value="1"/>
</dbReference>
<feature type="compositionally biased region" description="Polar residues" evidence="3">
    <location>
        <begin position="288"/>
        <end position="299"/>
    </location>
</feature>
<dbReference type="GO" id="GO:0003677">
    <property type="term" value="F:DNA binding"/>
    <property type="evidence" value="ECO:0007669"/>
    <property type="project" value="UniProtKB-UniRule"/>
</dbReference>
<dbReference type="PROSITE" id="PS51755">
    <property type="entry name" value="OMPR_PHOB"/>
    <property type="match status" value="1"/>
</dbReference>
<dbReference type="AlphaFoldDB" id="A0AAW3WWP3"/>
<feature type="transmembrane region" description="Helical" evidence="4">
    <location>
        <begin position="176"/>
        <end position="195"/>
    </location>
</feature>
<dbReference type="SUPFAM" id="SSF46894">
    <property type="entry name" value="C-terminal effector domain of the bipartite response regulators"/>
    <property type="match status" value="1"/>
</dbReference>
<feature type="domain" description="OmpR/PhoB-type" evidence="5">
    <location>
        <begin position="2"/>
        <end position="106"/>
    </location>
</feature>
<dbReference type="InterPro" id="IPR016032">
    <property type="entry name" value="Sig_transdc_resp-reg_C-effctor"/>
</dbReference>
<sequence>MKGKYIINDSVLYTPDEHRLTPLGRRGKETILNTPVNRCLQLLIENPGTIVGQETLLAEVWEKYGQYVTMNTLYQNILLLRRGMRNAGVIISTIRTIPKVGVKFTGKVLSVEEDDNTQAKSEPNIAAEEVPVNRDVITEAATISSDVLVESVPRDEATLENVTRRSLIVFFKEKRWISFFLPAACVIIFTSFFTIGPAESVFFFDTHDEITVLDQCHAYVDRGDKSINADEIKNFMANRNLKCNPGEFLYITRAPRKENIRVFFCRTISDGDIDCSTRFAVAANSIQTMTSQQDQQEGGSRNRRPPLVHKQ</sequence>